<evidence type="ECO:0000256" key="10">
    <source>
        <dbReference type="ARBA" id="ARBA00022840"/>
    </source>
</evidence>
<dbReference type="AlphaFoldDB" id="A0AAU9DSE1"/>
<evidence type="ECO:0000256" key="12">
    <source>
        <dbReference type="ARBA" id="ARBA00023012"/>
    </source>
</evidence>
<keyword evidence="13 14" id="KW-0472">Membrane</keyword>
<reference evidence="17 18" key="1">
    <citation type="journal article" date="2023" name="Microbiol. Spectr.">
        <title>Symbiosis of Carpenter Bees with Uncharacterized Lactic Acid Bacteria Showing NAD Auxotrophy.</title>
        <authorList>
            <person name="Kawasaki S."/>
            <person name="Ozawa K."/>
            <person name="Mori T."/>
            <person name="Yamamoto A."/>
            <person name="Ito M."/>
            <person name="Ohkuma M."/>
            <person name="Sakamoto M."/>
            <person name="Matsutani M."/>
        </authorList>
    </citation>
    <scope>NUCLEOTIDE SEQUENCE [LARGE SCALE GENOMIC DNA]</scope>
    <source>
        <strain evidence="17 18">KimC2</strain>
    </source>
</reference>
<dbReference type="KEGG" id="xak:KIMC2_11600"/>
<feature type="domain" description="Histidine kinase" evidence="15">
    <location>
        <begin position="117"/>
        <end position="317"/>
    </location>
</feature>
<dbReference type="SUPFAM" id="SSF47384">
    <property type="entry name" value="Homodimeric domain of signal transducing histidine kinase"/>
    <property type="match status" value="1"/>
</dbReference>
<gene>
    <name evidence="17" type="ORF">KIMC2_11600</name>
</gene>
<keyword evidence="4" id="KW-1003">Cell membrane</keyword>
<dbReference type="InterPro" id="IPR036097">
    <property type="entry name" value="HisK_dim/P_sf"/>
</dbReference>
<evidence type="ECO:0000256" key="4">
    <source>
        <dbReference type="ARBA" id="ARBA00022475"/>
    </source>
</evidence>
<dbReference type="SMART" id="SM00387">
    <property type="entry name" value="HATPase_c"/>
    <property type="match status" value="1"/>
</dbReference>
<evidence type="ECO:0000259" key="16">
    <source>
        <dbReference type="PROSITE" id="PS50885"/>
    </source>
</evidence>
<dbReference type="InterPro" id="IPR036890">
    <property type="entry name" value="HATPase_C_sf"/>
</dbReference>
<dbReference type="PANTHER" id="PTHR45528">
    <property type="entry name" value="SENSOR HISTIDINE KINASE CPXA"/>
    <property type="match status" value="1"/>
</dbReference>
<organism evidence="17 18">
    <name type="scientific">Xylocopilactobacillus apis</name>
    <dbReference type="NCBI Taxonomy" id="2932183"/>
    <lineage>
        <taxon>Bacteria</taxon>
        <taxon>Bacillati</taxon>
        <taxon>Bacillota</taxon>
        <taxon>Bacilli</taxon>
        <taxon>Lactobacillales</taxon>
        <taxon>Lactobacillaceae</taxon>
        <taxon>Xylocopilactobacillus</taxon>
    </lineage>
</organism>
<evidence type="ECO:0000256" key="8">
    <source>
        <dbReference type="ARBA" id="ARBA00022741"/>
    </source>
</evidence>
<dbReference type="Gene3D" id="1.10.287.130">
    <property type="match status" value="1"/>
</dbReference>
<dbReference type="SMART" id="SM00388">
    <property type="entry name" value="HisKA"/>
    <property type="match status" value="1"/>
</dbReference>
<comment type="subcellular location">
    <subcellularLocation>
        <location evidence="2">Cell membrane</location>
        <topology evidence="2">Multi-pass membrane protein</topology>
    </subcellularLocation>
</comment>
<keyword evidence="8" id="KW-0547">Nucleotide-binding</keyword>
<feature type="domain" description="HAMP" evidence="16">
    <location>
        <begin position="57"/>
        <end position="109"/>
    </location>
</feature>
<comment type="catalytic activity">
    <reaction evidence="1">
        <text>ATP + protein L-histidine = ADP + protein N-phospho-L-histidine.</text>
        <dbReference type="EC" id="2.7.13.3"/>
    </reaction>
</comment>
<dbReference type="CDD" id="cd06225">
    <property type="entry name" value="HAMP"/>
    <property type="match status" value="1"/>
</dbReference>
<dbReference type="GO" id="GO:0005886">
    <property type="term" value="C:plasma membrane"/>
    <property type="evidence" value="ECO:0007669"/>
    <property type="project" value="UniProtKB-SubCell"/>
</dbReference>
<keyword evidence="9" id="KW-0418">Kinase</keyword>
<dbReference type="CDD" id="cd00075">
    <property type="entry name" value="HATPase"/>
    <property type="match status" value="1"/>
</dbReference>
<evidence type="ECO:0000313" key="17">
    <source>
        <dbReference type="EMBL" id="BDR56598.1"/>
    </source>
</evidence>
<dbReference type="PANTHER" id="PTHR45528:SF1">
    <property type="entry name" value="SENSOR HISTIDINE KINASE CPXA"/>
    <property type="match status" value="1"/>
</dbReference>
<dbReference type="PRINTS" id="PR00344">
    <property type="entry name" value="BCTRLSENSOR"/>
</dbReference>
<keyword evidence="7 14" id="KW-0812">Transmembrane</keyword>
<dbReference type="PROSITE" id="PS50109">
    <property type="entry name" value="HIS_KIN"/>
    <property type="match status" value="1"/>
</dbReference>
<keyword evidence="11 14" id="KW-1133">Transmembrane helix</keyword>
<dbReference type="InterPro" id="IPR003661">
    <property type="entry name" value="HisK_dim/P_dom"/>
</dbReference>
<dbReference type="Gene3D" id="3.30.565.10">
    <property type="entry name" value="Histidine kinase-like ATPase, C-terminal domain"/>
    <property type="match status" value="1"/>
</dbReference>
<evidence type="ECO:0000256" key="11">
    <source>
        <dbReference type="ARBA" id="ARBA00022989"/>
    </source>
</evidence>
<feature type="transmembrane region" description="Helical" evidence="14">
    <location>
        <begin position="34"/>
        <end position="55"/>
    </location>
</feature>
<evidence type="ECO:0000256" key="13">
    <source>
        <dbReference type="ARBA" id="ARBA00023136"/>
    </source>
</evidence>
<dbReference type="CDD" id="cd00082">
    <property type="entry name" value="HisKA"/>
    <property type="match status" value="1"/>
</dbReference>
<keyword evidence="12" id="KW-0902">Two-component regulatory system</keyword>
<keyword evidence="5" id="KW-0597">Phosphoprotein</keyword>
<dbReference type="SUPFAM" id="SSF55874">
    <property type="entry name" value="ATPase domain of HSP90 chaperone/DNA topoisomerase II/histidine kinase"/>
    <property type="match status" value="1"/>
</dbReference>
<evidence type="ECO:0000256" key="6">
    <source>
        <dbReference type="ARBA" id="ARBA00022679"/>
    </source>
</evidence>
<dbReference type="Gene3D" id="6.10.340.10">
    <property type="match status" value="1"/>
</dbReference>
<sequence length="322" mass="36658">MKKKINFEISFLVILICAIPIFLLAFVIQTNVAGIFSFFLLVYVSILLIVITSFIKRRILNPLNQLIQATKLISEGDLSHQIKSETSDEIGELMKAFDGMREQLYQFEQEREDFIASISHDLKTPLASISAYVEALEDGVVEVSPEYYQVIQKNISAISNLTQQLSSPEHLKLNNHNVNNWVQELIKQIKIDQPRAVINASVSSSAGFYVDPLQLNRAIQNVLDNAYRFSVNFLEIRIFEQNNRLEIKISNDGVKINKDQLKQIFDRFYTNEENNSDGHLGLGLFTASKIIKEMNGDIKASLNKDIICFEISLPLGFNNNHE</sequence>
<evidence type="ECO:0000256" key="3">
    <source>
        <dbReference type="ARBA" id="ARBA00012438"/>
    </source>
</evidence>
<evidence type="ECO:0000256" key="2">
    <source>
        <dbReference type="ARBA" id="ARBA00004651"/>
    </source>
</evidence>
<keyword evidence="6" id="KW-0808">Transferase</keyword>
<dbReference type="InterPro" id="IPR050398">
    <property type="entry name" value="HssS/ArlS-like"/>
</dbReference>
<dbReference type="Pfam" id="PF00512">
    <property type="entry name" value="HisKA"/>
    <property type="match status" value="1"/>
</dbReference>
<evidence type="ECO:0000256" key="9">
    <source>
        <dbReference type="ARBA" id="ARBA00022777"/>
    </source>
</evidence>
<dbReference type="RefSeq" id="WP_317694888.1">
    <property type="nucleotide sequence ID" value="NZ_AP026801.1"/>
</dbReference>
<feature type="transmembrane region" description="Helical" evidence="14">
    <location>
        <begin position="7"/>
        <end position="28"/>
    </location>
</feature>
<dbReference type="GO" id="GO:0005524">
    <property type="term" value="F:ATP binding"/>
    <property type="evidence" value="ECO:0007669"/>
    <property type="project" value="UniProtKB-KW"/>
</dbReference>
<dbReference type="Proteomes" id="UP001321804">
    <property type="component" value="Chromosome"/>
</dbReference>
<dbReference type="SUPFAM" id="SSF158472">
    <property type="entry name" value="HAMP domain-like"/>
    <property type="match status" value="1"/>
</dbReference>
<dbReference type="InterPro" id="IPR003594">
    <property type="entry name" value="HATPase_dom"/>
</dbReference>
<accession>A0AAU9DSE1</accession>
<dbReference type="GO" id="GO:0000155">
    <property type="term" value="F:phosphorelay sensor kinase activity"/>
    <property type="evidence" value="ECO:0007669"/>
    <property type="project" value="InterPro"/>
</dbReference>
<dbReference type="SMART" id="SM00304">
    <property type="entry name" value="HAMP"/>
    <property type="match status" value="1"/>
</dbReference>
<evidence type="ECO:0000256" key="14">
    <source>
        <dbReference type="SAM" id="Phobius"/>
    </source>
</evidence>
<evidence type="ECO:0000256" key="5">
    <source>
        <dbReference type="ARBA" id="ARBA00022553"/>
    </source>
</evidence>
<dbReference type="InterPro" id="IPR005467">
    <property type="entry name" value="His_kinase_dom"/>
</dbReference>
<dbReference type="PROSITE" id="PS50885">
    <property type="entry name" value="HAMP"/>
    <property type="match status" value="1"/>
</dbReference>
<evidence type="ECO:0000259" key="15">
    <source>
        <dbReference type="PROSITE" id="PS50109"/>
    </source>
</evidence>
<protein>
    <recommendedName>
        <fullName evidence="3">histidine kinase</fullName>
        <ecNumber evidence="3">2.7.13.3</ecNumber>
    </recommendedName>
</protein>
<dbReference type="InterPro" id="IPR003660">
    <property type="entry name" value="HAMP_dom"/>
</dbReference>
<evidence type="ECO:0000256" key="7">
    <source>
        <dbReference type="ARBA" id="ARBA00022692"/>
    </source>
</evidence>
<dbReference type="Pfam" id="PF00672">
    <property type="entry name" value="HAMP"/>
    <property type="match status" value="1"/>
</dbReference>
<keyword evidence="10" id="KW-0067">ATP-binding</keyword>
<dbReference type="EC" id="2.7.13.3" evidence="3"/>
<proteinExistence type="predicted"/>
<evidence type="ECO:0000313" key="18">
    <source>
        <dbReference type="Proteomes" id="UP001321804"/>
    </source>
</evidence>
<dbReference type="InterPro" id="IPR004358">
    <property type="entry name" value="Sig_transdc_His_kin-like_C"/>
</dbReference>
<keyword evidence="18" id="KW-1185">Reference proteome</keyword>
<evidence type="ECO:0000256" key="1">
    <source>
        <dbReference type="ARBA" id="ARBA00000085"/>
    </source>
</evidence>
<dbReference type="Pfam" id="PF02518">
    <property type="entry name" value="HATPase_c"/>
    <property type="match status" value="1"/>
</dbReference>
<dbReference type="EMBL" id="AP026801">
    <property type="protein sequence ID" value="BDR56598.1"/>
    <property type="molecule type" value="Genomic_DNA"/>
</dbReference>
<name>A0AAU9DSE1_9LACO</name>